<evidence type="ECO:0000256" key="8">
    <source>
        <dbReference type="ARBA" id="ARBA00022691"/>
    </source>
</evidence>
<evidence type="ECO:0000256" key="6">
    <source>
        <dbReference type="ARBA" id="ARBA00022603"/>
    </source>
</evidence>
<evidence type="ECO:0000256" key="9">
    <source>
        <dbReference type="ARBA" id="ARBA00022694"/>
    </source>
</evidence>
<evidence type="ECO:0000256" key="5">
    <source>
        <dbReference type="ARBA" id="ARBA00022490"/>
    </source>
</evidence>
<keyword evidence="5 11" id="KW-0963">Cytoplasm</keyword>
<evidence type="ECO:0000256" key="10">
    <source>
        <dbReference type="ARBA" id="ARBA00047957"/>
    </source>
</evidence>
<dbReference type="PANTHER" id="PTHR21210:SF0">
    <property type="entry name" value="TRNA (URACIL-O(2)-)-METHYLTRANSFERASE-RELATED"/>
    <property type="match status" value="1"/>
</dbReference>
<keyword evidence="7 11" id="KW-0808">Transferase</keyword>
<dbReference type="GO" id="GO:0030488">
    <property type="term" value="P:tRNA methylation"/>
    <property type="evidence" value="ECO:0007669"/>
    <property type="project" value="UniProtKB-UniRule"/>
</dbReference>
<evidence type="ECO:0000256" key="2">
    <source>
        <dbReference type="ARBA" id="ARBA00009056"/>
    </source>
</evidence>
<evidence type="ECO:0000256" key="11">
    <source>
        <dbReference type="RuleBase" id="RU368004"/>
    </source>
</evidence>
<evidence type="ECO:0000256" key="4">
    <source>
        <dbReference type="ARBA" id="ARBA00017788"/>
    </source>
</evidence>
<evidence type="ECO:0000313" key="14">
    <source>
        <dbReference type="Proteomes" id="UP000077521"/>
    </source>
</evidence>
<accession>A0A8T8SK47</accession>
<keyword evidence="9 11" id="KW-0819">tRNA processing</keyword>
<comment type="catalytic activity">
    <reaction evidence="10 11">
        <text>uridine(44) in tRNA(Ser) + S-adenosyl-L-methionine = 2'-O-methyluridine(44) in tRNA(Ser) + S-adenosyl-L-homocysteine + H(+)</text>
        <dbReference type="Rhea" id="RHEA:43100"/>
        <dbReference type="Rhea" id="RHEA-COMP:10339"/>
        <dbReference type="Rhea" id="RHEA-COMP:10340"/>
        <dbReference type="ChEBI" id="CHEBI:15378"/>
        <dbReference type="ChEBI" id="CHEBI:57856"/>
        <dbReference type="ChEBI" id="CHEBI:59789"/>
        <dbReference type="ChEBI" id="CHEBI:65315"/>
        <dbReference type="ChEBI" id="CHEBI:74478"/>
        <dbReference type="EC" id="2.1.1.211"/>
    </reaction>
</comment>
<comment type="similarity">
    <text evidence="2 11">Belongs to the TRM44 family.</text>
</comment>
<sequence>MASIPAHASLASFRVVINELTHHPERNSTTILRADILDKSQDESSSENASANAEEWVRERTILRRLLPRRPNIDWALMQSCDLWRRTTSATSTSSSNGNAGEEEEVALIYTPLAYDSDKVEESGVGISGVRARLRPAKEDEVPFYHPKVRAIAFRFIPTQTNSSDEQTTPSPNEATSQGPFGTIRIDICPFSLPETTGSNHPYPPTHRLTRTTLSLLNTLHAHTWGHAHAYVKRVHHDILVPRELYQDTYLQLKGRHAERIVGSGLWVEKTDPEKHVFEDLGIAAWLMCLWKGMYPAVTVPSSAVEANGDNRDRPWMKWPRPPGGFVDVGCGNGLLVHLLHLEGYIGFGMDLRERKSWDAWRTDARSKGLGDNVPDLRQVSLDLPSLVLNSNRTQLFPPGSFLIGNHSDEISPWLPLVAITAVASVTLSSADQTEVEVQPAFANIACCPFMLDGTRFGAKHYDYGGEEEVRSLLFGSQAEEGKDSSLVQSTTEALLLGPPVDAPSAKPGKSSSSSTGSTRNTAYLQYLSHLHLQAGWVIEKEALRIPSTKNWALVGRRRVWELEGEDGARREEMEEEIRERIGRLADVARVGWTARIPEGKAGAGLHVSGH</sequence>
<evidence type="ECO:0000256" key="1">
    <source>
        <dbReference type="ARBA" id="ARBA00004496"/>
    </source>
</evidence>
<evidence type="ECO:0000256" key="3">
    <source>
        <dbReference type="ARBA" id="ARBA00012795"/>
    </source>
</evidence>
<protein>
    <recommendedName>
        <fullName evidence="4 11">tRNA (uracil-O(2)-)-methyltransferase</fullName>
        <ecNumber evidence="3 11">2.1.1.211</ecNumber>
    </recommendedName>
</protein>
<dbReference type="GO" id="GO:0141101">
    <property type="term" value="F:tRNA(Ser) (uridine(44)-2'-O-)-methyltransferase activity"/>
    <property type="evidence" value="ECO:0007669"/>
    <property type="project" value="UniProtKB-EC"/>
</dbReference>
<keyword evidence="6 11" id="KW-0489">Methyltransferase</keyword>
<comment type="caution">
    <text evidence="13">The sequence shown here is derived from an EMBL/GenBank/DDBJ whole genome shotgun (WGS) entry which is preliminary data.</text>
</comment>
<reference evidence="13" key="2">
    <citation type="journal article" date="2019" name="IMA Fungus">
        <title>Genome sequencing and comparison of five Tilletia species to identify candidate genes for the detection of regulated species infecting wheat.</title>
        <authorList>
            <person name="Nguyen H.D.T."/>
            <person name="Sultana T."/>
            <person name="Kesanakurti P."/>
            <person name="Hambleton S."/>
        </authorList>
    </citation>
    <scope>NUCLEOTIDE SEQUENCE</scope>
    <source>
        <strain evidence="13">DAOMC 236416</strain>
    </source>
</reference>
<evidence type="ECO:0000256" key="7">
    <source>
        <dbReference type="ARBA" id="ARBA00022679"/>
    </source>
</evidence>
<comment type="function">
    <text evidence="11">Adenosyl-L-methionine (AdoMet)-dependent tRNA (uracil-O(2)-)-methyltransferase.</text>
</comment>
<keyword evidence="14" id="KW-1185">Reference proteome</keyword>
<name>A0A8T8SK47_9BASI</name>
<dbReference type="Proteomes" id="UP000077521">
    <property type="component" value="Unassembled WGS sequence"/>
</dbReference>
<dbReference type="GO" id="GO:0005737">
    <property type="term" value="C:cytoplasm"/>
    <property type="evidence" value="ECO:0007669"/>
    <property type="project" value="UniProtKB-SubCell"/>
</dbReference>
<reference evidence="13" key="1">
    <citation type="submission" date="2016-04" db="EMBL/GenBank/DDBJ databases">
        <authorList>
            <person name="Nguyen H.D."/>
            <person name="Samba Siva P."/>
            <person name="Cullis J."/>
            <person name="Levesque C.A."/>
            <person name="Hambleton S."/>
        </authorList>
    </citation>
    <scope>NUCLEOTIDE SEQUENCE</scope>
    <source>
        <strain evidence="13">DAOMC 236416</strain>
    </source>
</reference>
<evidence type="ECO:0000313" key="13">
    <source>
        <dbReference type="EMBL" id="KAE8241553.1"/>
    </source>
</evidence>
<dbReference type="AlphaFoldDB" id="A0A8T8SK47"/>
<dbReference type="EMBL" id="LWDF02000891">
    <property type="protein sequence ID" value="KAE8241553.1"/>
    <property type="molecule type" value="Genomic_DNA"/>
</dbReference>
<feature type="compositionally biased region" description="Polar residues" evidence="12">
    <location>
        <begin position="160"/>
        <end position="180"/>
    </location>
</feature>
<keyword evidence="8 11" id="KW-0949">S-adenosyl-L-methionine</keyword>
<feature type="region of interest" description="Disordered" evidence="12">
    <location>
        <begin position="160"/>
        <end position="181"/>
    </location>
</feature>
<proteinExistence type="inferred from homology"/>
<feature type="region of interest" description="Disordered" evidence="12">
    <location>
        <begin position="498"/>
        <end position="519"/>
    </location>
</feature>
<evidence type="ECO:0000256" key="12">
    <source>
        <dbReference type="SAM" id="MobiDB-lite"/>
    </source>
</evidence>
<feature type="compositionally biased region" description="Low complexity" evidence="12">
    <location>
        <begin position="503"/>
        <end position="519"/>
    </location>
</feature>
<comment type="subcellular location">
    <subcellularLocation>
        <location evidence="1 11">Cytoplasm</location>
    </subcellularLocation>
</comment>
<dbReference type="PANTHER" id="PTHR21210">
    <property type="entry name" value="TRNA (URACIL-O(2)-)-METHYLTRANSFERASE-RELATED"/>
    <property type="match status" value="1"/>
</dbReference>
<dbReference type="InterPro" id="IPR011671">
    <property type="entry name" value="tRNA_uracil_MeTrfase"/>
</dbReference>
<gene>
    <name evidence="13" type="ORF">A4X13_0g7364</name>
</gene>
<organism evidence="13 14">
    <name type="scientific">Tilletia indica</name>
    <dbReference type="NCBI Taxonomy" id="43049"/>
    <lineage>
        <taxon>Eukaryota</taxon>
        <taxon>Fungi</taxon>
        <taxon>Dikarya</taxon>
        <taxon>Basidiomycota</taxon>
        <taxon>Ustilaginomycotina</taxon>
        <taxon>Exobasidiomycetes</taxon>
        <taxon>Tilletiales</taxon>
        <taxon>Tilletiaceae</taxon>
        <taxon>Tilletia</taxon>
    </lineage>
</organism>
<dbReference type="Pfam" id="PF07757">
    <property type="entry name" value="AdoMet_MTase"/>
    <property type="match status" value="2"/>
</dbReference>
<dbReference type="EC" id="2.1.1.211" evidence="3 11"/>